<protein>
    <recommendedName>
        <fullName evidence="3">Integrase catalytic domain-containing protein</fullName>
    </recommendedName>
</protein>
<name>A0A2N7VCM5_9BURK</name>
<accession>A0A2N7VCM5</accession>
<comment type="caution">
    <text evidence="1">The sequence shown here is derived from an EMBL/GenBank/DDBJ whole genome shotgun (WGS) entry which is preliminary data.</text>
</comment>
<proteinExistence type="predicted"/>
<keyword evidence="2" id="KW-1185">Reference proteome</keyword>
<evidence type="ECO:0000313" key="1">
    <source>
        <dbReference type="EMBL" id="PMS14920.1"/>
    </source>
</evidence>
<dbReference type="AlphaFoldDB" id="A0A2N7VCM5"/>
<reference evidence="1 2" key="1">
    <citation type="submission" date="2018-01" db="EMBL/GenBank/DDBJ databases">
        <title>Whole genome analyses suggest that Burkholderia sensu lato contains two further novel genera in the rhizoxinica-symbiotica group Mycetohabitans gen. nov., and Trinickia gen. nov.: implications for the evolution of diazotrophy and nodulation in the Burkholderiaceae.</title>
        <authorList>
            <person name="Estrada-de los Santos P."/>
            <person name="Palmer M."/>
            <person name="Chavez-Ramirez B."/>
            <person name="Beukes C."/>
            <person name="Steenkamp E.T."/>
            <person name="Hirsch A.M."/>
            <person name="Manyaka P."/>
            <person name="Maluk M."/>
            <person name="Lafos M."/>
            <person name="Crook M."/>
            <person name="Gross E."/>
            <person name="Simon M.F."/>
            <person name="Bueno dos Reis Junior F."/>
            <person name="Poole P.S."/>
            <person name="Venter S.N."/>
            <person name="James E.K."/>
        </authorList>
    </citation>
    <scope>NUCLEOTIDE SEQUENCE [LARGE SCALE GENOMIC DNA]</scope>
    <source>
        <strain evidence="1 2">GIMN1.004</strain>
    </source>
</reference>
<sequence length="77" mass="8495">MGMGDRPLPAGCRLIRSASTDIQAATDDWRSATHGCRPSLCCCIDRFATEWMWQYNHEPPNMGLGGMTPKQRLLAAA</sequence>
<evidence type="ECO:0000313" key="2">
    <source>
        <dbReference type="Proteomes" id="UP000235616"/>
    </source>
</evidence>
<evidence type="ECO:0008006" key="3">
    <source>
        <dbReference type="Google" id="ProtNLM"/>
    </source>
</evidence>
<gene>
    <name evidence="1" type="ORF">C0Z18_29670</name>
</gene>
<dbReference type="Proteomes" id="UP000235616">
    <property type="component" value="Unassembled WGS sequence"/>
</dbReference>
<dbReference type="EMBL" id="PNYA01000038">
    <property type="protein sequence ID" value="PMS14920.1"/>
    <property type="molecule type" value="Genomic_DNA"/>
</dbReference>
<organism evidence="1 2">
    <name type="scientific">Trinickia dabaoshanensis</name>
    <dbReference type="NCBI Taxonomy" id="564714"/>
    <lineage>
        <taxon>Bacteria</taxon>
        <taxon>Pseudomonadati</taxon>
        <taxon>Pseudomonadota</taxon>
        <taxon>Betaproteobacteria</taxon>
        <taxon>Burkholderiales</taxon>
        <taxon>Burkholderiaceae</taxon>
        <taxon>Trinickia</taxon>
    </lineage>
</organism>